<dbReference type="EMBL" id="RYER01000013">
    <property type="protein sequence ID" value="RUO17147.1"/>
    <property type="molecule type" value="Genomic_DNA"/>
</dbReference>
<protein>
    <submittedName>
        <fullName evidence="1">Uncharacterized protein</fullName>
    </submittedName>
</protein>
<proteinExistence type="predicted"/>
<evidence type="ECO:0000313" key="2">
    <source>
        <dbReference type="EMBL" id="RUO17147.1"/>
    </source>
</evidence>
<keyword evidence="3" id="KW-1185">Reference proteome</keyword>
<accession>A0A3Q9GEK1</accession>
<dbReference type="EMBL" id="CP034662">
    <property type="protein sequence ID" value="AZQ94029.1"/>
    <property type="molecule type" value="Genomic_DNA"/>
</dbReference>
<dbReference type="Proteomes" id="UP000268436">
    <property type="component" value="Unassembled WGS sequence"/>
</dbReference>
<gene>
    <name evidence="1" type="ORF">EJK53_1737</name>
    <name evidence="2" type="ORF">EJK54_1792</name>
</gene>
<dbReference type="Proteomes" id="UP000280228">
    <property type="component" value="Chromosome"/>
</dbReference>
<sequence length="43" mass="5007">MTPLPNQKRAMMEQLKTLTVQIEHQIATITLNRPNKKMPSAFR</sequence>
<organism evidence="1 4">
    <name type="scientific">Moraxella catarrhalis</name>
    <name type="common">Branhamella catarrhalis</name>
    <dbReference type="NCBI Taxonomy" id="480"/>
    <lineage>
        <taxon>Bacteria</taxon>
        <taxon>Pseudomonadati</taxon>
        <taxon>Pseudomonadota</taxon>
        <taxon>Gammaproteobacteria</taxon>
        <taxon>Moraxellales</taxon>
        <taxon>Moraxellaceae</taxon>
        <taxon>Moraxella</taxon>
    </lineage>
</organism>
<evidence type="ECO:0000313" key="1">
    <source>
        <dbReference type="EMBL" id="AZQ94029.1"/>
    </source>
</evidence>
<dbReference type="RefSeq" id="WP_003660362.1">
    <property type="nucleotide sequence ID" value="NZ_CP010573.1"/>
</dbReference>
<evidence type="ECO:0000313" key="3">
    <source>
        <dbReference type="Proteomes" id="UP000268436"/>
    </source>
</evidence>
<name>A0A3Q9GEK1_MORCA</name>
<dbReference type="AlphaFoldDB" id="A0A3Q9GEK1"/>
<reference evidence="3 4" key="1">
    <citation type="submission" date="2018-12" db="EMBL/GenBank/DDBJ databases">
        <title>Persistence of Moraxella catarrhalis in Chronic Obstructive Pulmonary Disease and Regulation of the Hag/MID Adhesin.</title>
        <authorList>
            <person name="Murphy T."/>
            <person name="Zhao X."/>
            <person name="Vyas G."/>
            <person name="Aluvathingal J."/>
            <person name="Nadendla S."/>
            <person name="Tallon L."/>
            <person name="Tettelin H."/>
        </authorList>
    </citation>
    <scope>NUCLEOTIDE SEQUENCE [LARGE SCALE GENOMIC DNA]</scope>
    <source>
        <strain evidence="2 3">173P27B1</strain>
        <strain evidence="1 4">46P58B1</strain>
    </source>
</reference>
<evidence type="ECO:0000313" key="4">
    <source>
        <dbReference type="Proteomes" id="UP000280228"/>
    </source>
</evidence>